<dbReference type="EMBL" id="PTJD01000008">
    <property type="protein sequence ID" value="PPK94109.1"/>
    <property type="molecule type" value="Genomic_DNA"/>
</dbReference>
<dbReference type="Proteomes" id="UP000239485">
    <property type="component" value="Unassembled WGS sequence"/>
</dbReference>
<proteinExistence type="predicted"/>
<evidence type="ECO:0000313" key="2">
    <source>
        <dbReference type="EMBL" id="PPK94109.1"/>
    </source>
</evidence>
<dbReference type="PANTHER" id="PTHR24094:SF15">
    <property type="entry name" value="AMP-DEPENDENT SYNTHETASE_LIGASE DOMAIN-CONTAINING PROTEIN-RELATED"/>
    <property type="match status" value="1"/>
</dbReference>
<dbReference type="InterPro" id="IPR011089">
    <property type="entry name" value="GmrSD_C"/>
</dbReference>
<keyword evidence="3" id="KW-1185">Reference proteome</keyword>
<dbReference type="RefSeq" id="WP_245886746.1">
    <property type="nucleotide sequence ID" value="NZ_PTJD01000008.1"/>
</dbReference>
<reference evidence="2 3" key="1">
    <citation type="submission" date="2018-02" db="EMBL/GenBank/DDBJ databases">
        <title>Genomic Encyclopedia of Archaeal and Bacterial Type Strains, Phase II (KMG-II): from individual species to whole genera.</title>
        <authorList>
            <person name="Goeker M."/>
        </authorList>
    </citation>
    <scope>NUCLEOTIDE SEQUENCE [LARGE SCALE GENOMIC DNA]</scope>
    <source>
        <strain evidence="2 3">DSM 22857</strain>
    </source>
</reference>
<evidence type="ECO:0000313" key="3">
    <source>
        <dbReference type="Proteomes" id="UP000239485"/>
    </source>
</evidence>
<name>A0A2S6IIR7_9ACTN</name>
<protein>
    <submittedName>
        <fullName evidence="2">Uncharacterized protein DUF1524</fullName>
    </submittedName>
</protein>
<dbReference type="Pfam" id="PF07510">
    <property type="entry name" value="GmrSD_C"/>
    <property type="match status" value="1"/>
</dbReference>
<dbReference type="AlphaFoldDB" id="A0A2S6IIR7"/>
<sequence>MARGRSRRRTGMGLRGVLAAVLLPLLLALAAVVLVGLPDGAPVDAAPGTALAAVEQLEVKGRAPRTGYSRDEFGGGWLDPDGNGCDTRNDILRRDLEDVRARSDDRCIVQAGVLRDPYSGREIPFQRGRGTSDDVQIDHVVALADAWQKGAQQWSDEQREQFANDPLELVAVDGALNQQKGAGDAATWLPPRNRCPYIARQVAVKVRYGLWVTPAERDAMVDVLSQCPDQPLPR</sequence>
<accession>A0A2S6IIR7</accession>
<gene>
    <name evidence="2" type="ORF">CLV92_1086</name>
</gene>
<comment type="caution">
    <text evidence="2">The sequence shown here is derived from an EMBL/GenBank/DDBJ whole genome shotgun (WGS) entry which is preliminary data.</text>
</comment>
<organism evidence="2 3">
    <name type="scientific">Kineococcus xinjiangensis</name>
    <dbReference type="NCBI Taxonomy" id="512762"/>
    <lineage>
        <taxon>Bacteria</taxon>
        <taxon>Bacillati</taxon>
        <taxon>Actinomycetota</taxon>
        <taxon>Actinomycetes</taxon>
        <taxon>Kineosporiales</taxon>
        <taxon>Kineosporiaceae</taxon>
        <taxon>Kineococcus</taxon>
    </lineage>
</organism>
<dbReference type="PANTHER" id="PTHR24094">
    <property type="entry name" value="SECRETED PROTEIN"/>
    <property type="match status" value="1"/>
</dbReference>
<evidence type="ECO:0000259" key="1">
    <source>
        <dbReference type="Pfam" id="PF07510"/>
    </source>
</evidence>
<feature type="domain" description="GmrSD restriction endonucleases C-terminal" evidence="1">
    <location>
        <begin position="86"/>
        <end position="222"/>
    </location>
</feature>